<feature type="region of interest" description="Disordered" evidence="1">
    <location>
        <begin position="597"/>
        <end position="650"/>
    </location>
</feature>
<dbReference type="EMBL" id="JACHJB010000005">
    <property type="protein sequence ID" value="MBB6352094.1"/>
    <property type="molecule type" value="Genomic_DNA"/>
</dbReference>
<organism evidence="3 4">
    <name type="scientific">Nonomuraea muscovyensis</name>
    <dbReference type="NCBI Taxonomy" id="1124761"/>
    <lineage>
        <taxon>Bacteria</taxon>
        <taxon>Bacillati</taxon>
        <taxon>Actinomycetota</taxon>
        <taxon>Actinomycetes</taxon>
        <taxon>Streptosporangiales</taxon>
        <taxon>Streptosporangiaceae</taxon>
        <taxon>Nonomuraea</taxon>
    </lineage>
</organism>
<reference evidence="3 4" key="1">
    <citation type="submission" date="2020-08" db="EMBL/GenBank/DDBJ databases">
        <title>Sequencing the genomes of 1000 actinobacteria strains.</title>
        <authorList>
            <person name="Klenk H.-P."/>
        </authorList>
    </citation>
    <scope>NUCLEOTIDE SEQUENCE [LARGE SCALE GENOMIC DNA]</scope>
    <source>
        <strain evidence="3 4">DSM 45913</strain>
    </source>
</reference>
<feature type="region of interest" description="Disordered" evidence="1">
    <location>
        <begin position="214"/>
        <end position="270"/>
    </location>
</feature>
<dbReference type="Pfam" id="PF03435">
    <property type="entry name" value="Sacchrp_dh_NADP"/>
    <property type="match status" value="1"/>
</dbReference>
<protein>
    <recommendedName>
        <fullName evidence="2">Saccharopine dehydrogenase NADP binding domain-containing protein</fullName>
    </recommendedName>
</protein>
<dbReference type="PANTHER" id="PTHR43781">
    <property type="entry name" value="SACCHAROPINE DEHYDROGENASE"/>
    <property type="match status" value="1"/>
</dbReference>
<feature type="compositionally biased region" description="Basic and acidic residues" evidence="1">
    <location>
        <begin position="597"/>
        <end position="613"/>
    </location>
</feature>
<dbReference type="Gene3D" id="3.40.50.720">
    <property type="entry name" value="NAD(P)-binding Rossmann-like Domain"/>
    <property type="match status" value="1"/>
</dbReference>
<feature type="compositionally biased region" description="Gly residues" evidence="1">
    <location>
        <begin position="639"/>
        <end position="650"/>
    </location>
</feature>
<evidence type="ECO:0000313" key="3">
    <source>
        <dbReference type="EMBL" id="MBB6352094.1"/>
    </source>
</evidence>
<keyword evidence="4" id="KW-1185">Reference proteome</keyword>
<name>A0A7X0CEH3_9ACTN</name>
<evidence type="ECO:0000313" key="4">
    <source>
        <dbReference type="Proteomes" id="UP000583800"/>
    </source>
</evidence>
<feature type="compositionally biased region" description="Polar residues" evidence="1">
    <location>
        <begin position="241"/>
        <end position="251"/>
    </location>
</feature>
<evidence type="ECO:0000259" key="2">
    <source>
        <dbReference type="Pfam" id="PF03435"/>
    </source>
</evidence>
<sequence length="650" mass="65042">MTSPTPRPVPLPAGAPGHTGAGAAPVGALGHAVTGAAPVGVLGCTGAVGRALVRRLREDGIGPLRLGGRDLTRVRAVASSPPATPPGPTGVLGVAATGGDSGSGNEAVTSGDGTQIAEAVRVEEARAEEARAETVRAETAGAEAVRAEASGVEAVRVDVEDAGALAAFCAGCRIVVNCAGPSSRILDTVARAALAAGAAYVDVAGDHIDRTLLQTIATRPRPPATPTPDTAPTTTAPTTPSGDNTPITPSGVTAPHFEAAPPGGAVQPGEAALYGETAPSGEAALYGETAPSGVTAPHFEAALYGEAASPHGVASPGETVSSCEAGLTGSSHQVAAPGLTGPARESAPWGRGGVGGDAAVVLGAGMMPGLSALLPRYLAAGFRRVERLVAYVGGLDPFTPAAARDYVASLAGGYGTALAAWRGHRPVRGALRPVRGVRLPGWSGRVSAYPYLAAETGRLARALRIAEVEWWTVFDGERTLDALARAGDAEPERAAEALVRASRLEAFGREPYFQMVFEMTGDGGGRTLVVRTGQSHELSAAVAAAATVAVLRGQVPGGVHEAADVLSPEDVFRRLSADPSLTRLTIDLAEDDRVQSHLAEGDRAQSGRDRAETDPVGTGPGATGSGQARTAAAVSGDSAGVGAGVEEGVL</sequence>
<dbReference type="InterPro" id="IPR036291">
    <property type="entry name" value="NAD(P)-bd_dom_sf"/>
</dbReference>
<proteinExistence type="predicted"/>
<comment type="caution">
    <text evidence="3">The sequence shown here is derived from an EMBL/GenBank/DDBJ whole genome shotgun (WGS) entry which is preliminary data.</text>
</comment>
<dbReference type="AlphaFoldDB" id="A0A7X0CEH3"/>
<dbReference type="Proteomes" id="UP000583800">
    <property type="component" value="Unassembled WGS sequence"/>
</dbReference>
<feature type="domain" description="Saccharopine dehydrogenase NADP binding" evidence="2">
    <location>
        <begin position="138"/>
        <end position="205"/>
    </location>
</feature>
<accession>A0A7X0CEH3</accession>
<evidence type="ECO:0000256" key="1">
    <source>
        <dbReference type="SAM" id="MobiDB-lite"/>
    </source>
</evidence>
<gene>
    <name evidence="3" type="ORF">FHU36_008690</name>
</gene>
<dbReference type="PANTHER" id="PTHR43781:SF1">
    <property type="entry name" value="SACCHAROPINE DEHYDROGENASE"/>
    <property type="match status" value="1"/>
</dbReference>
<dbReference type="InterPro" id="IPR005097">
    <property type="entry name" value="Sacchrp_dh_NADP-bd"/>
</dbReference>
<dbReference type="RefSeq" id="WP_221497443.1">
    <property type="nucleotide sequence ID" value="NZ_JACHJB010000005.1"/>
</dbReference>
<dbReference type="SUPFAM" id="SSF51735">
    <property type="entry name" value="NAD(P)-binding Rossmann-fold domains"/>
    <property type="match status" value="1"/>
</dbReference>
<feature type="compositionally biased region" description="Low complexity" evidence="1">
    <location>
        <begin position="227"/>
        <end position="240"/>
    </location>
</feature>
<feature type="region of interest" description="Disordered" evidence="1">
    <location>
        <begin position="76"/>
        <end position="111"/>
    </location>
</feature>